<dbReference type="Proteomes" id="UP000584670">
    <property type="component" value="Unassembled WGS sequence"/>
</dbReference>
<dbReference type="AlphaFoldDB" id="A0A7X1IZ35"/>
<proteinExistence type="predicted"/>
<evidence type="ECO:0000313" key="4">
    <source>
        <dbReference type="Proteomes" id="UP000584670"/>
    </source>
</evidence>
<organism evidence="3 4">
    <name type="scientific">Streptomyces cupreus</name>
    <dbReference type="NCBI Taxonomy" id="2759956"/>
    <lineage>
        <taxon>Bacteria</taxon>
        <taxon>Bacillati</taxon>
        <taxon>Actinomycetota</taxon>
        <taxon>Actinomycetes</taxon>
        <taxon>Kitasatosporales</taxon>
        <taxon>Streptomycetaceae</taxon>
        <taxon>Streptomyces</taxon>
    </lineage>
</organism>
<dbReference type="Pfam" id="PF22422">
    <property type="entry name" value="MGH1-like_GH"/>
    <property type="match status" value="1"/>
</dbReference>
<dbReference type="InterPro" id="IPR008928">
    <property type="entry name" value="6-hairpin_glycosidase_sf"/>
</dbReference>
<protein>
    <submittedName>
        <fullName evidence="3">Amylo-alpha-1,6-glucosidase</fullName>
    </submittedName>
</protein>
<dbReference type="Gene3D" id="1.50.10.10">
    <property type="match status" value="1"/>
</dbReference>
<name>A0A7X1IZ35_9ACTN</name>
<dbReference type="GO" id="GO:0005975">
    <property type="term" value="P:carbohydrate metabolic process"/>
    <property type="evidence" value="ECO:0007669"/>
    <property type="project" value="InterPro"/>
</dbReference>
<gene>
    <name evidence="3" type="ORF">H4N64_01625</name>
</gene>
<keyword evidence="4" id="KW-1185">Reference proteome</keyword>
<evidence type="ECO:0000259" key="2">
    <source>
        <dbReference type="Pfam" id="PF22422"/>
    </source>
</evidence>
<dbReference type="EMBL" id="JACMSF010000001">
    <property type="protein sequence ID" value="MBC2900317.1"/>
    <property type="molecule type" value="Genomic_DNA"/>
</dbReference>
<feature type="domain" description="Putative glycogen debranching enzyme N-terminal" evidence="1">
    <location>
        <begin position="38"/>
        <end position="216"/>
    </location>
</feature>
<dbReference type="InterPro" id="IPR054491">
    <property type="entry name" value="MGH1-like_GH"/>
</dbReference>
<dbReference type="Pfam" id="PF14742">
    <property type="entry name" value="GDE_N_bis"/>
    <property type="match status" value="1"/>
</dbReference>
<comment type="caution">
    <text evidence="3">The sequence shown here is derived from an EMBL/GenBank/DDBJ whole genome shotgun (WGS) entry which is preliminary data.</text>
</comment>
<dbReference type="SUPFAM" id="SSF48208">
    <property type="entry name" value="Six-hairpin glycosidases"/>
    <property type="match status" value="1"/>
</dbReference>
<reference evidence="3 4" key="1">
    <citation type="submission" date="2020-08" db="EMBL/GenBank/DDBJ databases">
        <title>Streptomyces sp. PSKA01 genome sequencing and assembly.</title>
        <authorList>
            <person name="Mandal S."/>
            <person name="Maiti P.K."/>
            <person name="Das P."/>
        </authorList>
    </citation>
    <scope>NUCLEOTIDE SEQUENCE [LARGE SCALE GENOMIC DNA]</scope>
    <source>
        <strain evidence="3 4">PSKA01</strain>
    </source>
</reference>
<accession>A0A7X1IZ35</accession>
<dbReference type="InterPro" id="IPR032856">
    <property type="entry name" value="GDE_N_bis"/>
</dbReference>
<sequence length="709" mass="75130">MDMTVKTQDPNGSVTASVSAVGGLQPFLHDAVVTLCAPSLVISQASGQFSGGADGFYHGDRRALSRLMVAAEGIALAPVHGGLRGAHRADFRAILRGVGEVTADPAVALHRRRRTAAGRMEEVFEVTNAGVEHVHLRLTVTVGTDLATMQQVKSGQVLEPVPPQVADADGIGLSWTADDFAVSLVSVPAPDVLQVPAGQLSYDIDLRPGDSWSATLNCAAAYADGDQFPAPPGDQLPWRIPAVRSADRRLEWWLQQSLADLDRLRLADPQSPDPGRPDQFLAAGAPWFLTLFGRDSLWAARMLLPLGTDLAAGTLRTLARRQGAVTDPATEEQPGKILHEVRRDTLQLTDALSLPPVYYGTVDATSLWITLLHDAWRWGLPPGEVEQLLPHAESALAWMRSQADAGGDGFLKYADHSGQGLSNQGWKDSDDSIRHRDGRLATAPIALCEVQAYAYEAARGGASLLRAFGRRGAEQWEEWAEQLADRFRKHFWVEDESGPYPAVALDRDGRPADAVTSGFGHLLGTGLLNAEESALLAARLTGPDLDAGHGLRTLSSDSVGFNPYGYHTGSIWPHDTAIAVHGLVRAGFPDAAASLAQGLLTASTAFDARLPELFAGHGTEAGPRPAPYPASCRPQAWAATASVLVLQAALGLDADVPAGTVTVTPSLAAAYAPLTVTGLQVGGGRLDVRVTAGGTVNVTAPEWLTVVTR</sequence>
<evidence type="ECO:0000313" key="3">
    <source>
        <dbReference type="EMBL" id="MBC2900317.1"/>
    </source>
</evidence>
<dbReference type="InterPro" id="IPR012341">
    <property type="entry name" value="6hp_glycosidase-like_sf"/>
</dbReference>
<evidence type="ECO:0000259" key="1">
    <source>
        <dbReference type="Pfam" id="PF14742"/>
    </source>
</evidence>
<feature type="domain" description="Mannosylglycerate hydrolase MGH1-like glycoside hydrolase" evidence="2">
    <location>
        <begin position="296"/>
        <end position="602"/>
    </location>
</feature>